<keyword evidence="3" id="KW-1185">Reference proteome</keyword>
<dbReference type="GO" id="GO:0005634">
    <property type="term" value="C:nucleus"/>
    <property type="evidence" value="ECO:0007669"/>
    <property type="project" value="TreeGrafter"/>
</dbReference>
<reference evidence="2" key="1">
    <citation type="submission" date="2023-05" db="EMBL/GenBank/DDBJ databases">
        <authorList>
            <person name="Huff M."/>
        </authorList>
    </citation>
    <scope>NUCLEOTIDE SEQUENCE</scope>
</reference>
<feature type="compositionally biased region" description="Polar residues" evidence="1">
    <location>
        <begin position="96"/>
        <end position="107"/>
    </location>
</feature>
<evidence type="ECO:0000313" key="2">
    <source>
        <dbReference type="EMBL" id="CAI9779930.1"/>
    </source>
</evidence>
<dbReference type="Proteomes" id="UP000834106">
    <property type="component" value="Chromosome 17"/>
</dbReference>
<dbReference type="EMBL" id="OU503052">
    <property type="protein sequence ID" value="CAI9779930.1"/>
    <property type="molecule type" value="Genomic_DNA"/>
</dbReference>
<name>A0AAD2A1X3_9LAMI</name>
<feature type="compositionally biased region" description="Low complexity" evidence="1">
    <location>
        <begin position="31"/>
        <end position="42"/>
    </location>
</feature>
<proteinExistence type="predicted"/>
<sequence length="236" mass="26060">MGKIGSVKVSQTTKDLDHIKSDVASFASSLGFSSAPSSSAGFNDSDFHKTGPLKPHSRPPKNSYIDKTKIPHDKENKNIPKNNNKRSNPKFDVKSPQIQTPNFSNGDSKFKNLPKLPLLKASAMSVWYKDAALLEEKVIGDNKRIEFKSVDEWKGLVEEKKNVGERLMAQYVREYESSRGQSGDIKMLIATQRSGTAADKVGAAQQGNCQSQFSRQEIATDCHSNKLRKCPSGNKS</sequence>
<accession>A0AAD2A1X3</accession>
<evidence type="ECO:0000313" key="3">
    <source>
        <dbReference type="Proteomes" id="UP000834106"/>
    </source>
</evidence>
<dbReference type="PANTHER" id="PTHR12048:SF0">
    <property type="entry name" value="CCAAT_ENHANCER-BINDING PROTEIN ZETA"/>
    <property type="match status" value="1"/>
</dbReference>
<organism evidence="2 3">
    <name type="scientific">Fraxinus pennsylvanica</name>
    <dbReference type="NCBI Taxonomy" id="56036"/>
    <lineage>
        <taxon>Eukaryota</taxon>
        <taxon>Viridiplantae</taxon>
        <taxon>Streptophyta</taxon>
        <taxon>Embryophyta</taxon>
        <taxon>Tracheophyta</taxon>
        <taxon>Spermatophyta</taxon>
        <taxon>Magnoliopsida</taxon>
        <taxon>eudicotyledons</taxon>
        <taxon>Gunneridae</taxon>
        <taxon>Pentapetalae</taxon>
        <taxon>asterids</taxon>
        <taxon>lamiids</taxon>
        <taxon>Lamiales</taxon>
        <taxon>Oleaceae</taxon>
        <taxon>Oleeae</taxon>
        <taxon>Fraxinus</taxon>
    </lineage>
</organism>
<dbReference type="AlphaFoldDB" id="A0AAD2A1X3"/>
<feature type="compositionally biased region" description="Basic and acidic residues" evidence="1">
    <location>
        <begin position="64"/>
        <end position="78"/>
    </location>
</feature>
<protein>
    <submittedName>
        <fullName evidence="2">Uncharacterized protein</fullName>
    </submittedName>
</protein>
<dbReference type="PANTHER" id="PTHR12048">
    <property type="entry name" value="CCAAT-BINDING FACTOR-RELATED"/>
    <property type="match status" value="1"/>
</dbReference>
<feature type="region of interest" description="Disordered" evidence="1">
    <location>
        <begin position="31"/>
        <end position="109"/>
    </location>
</feature>
<dbReference type="InterPro" id="IPR040155">
    <property type="entry name" value="CEBPZ/Mak21-like"/>
</dbReference>
<gene>
    <name evidence="2" type="ORF">FPE_LOCUS27360</name>
</gene>
<evidence type="ECO:0000256" key="1">
    <source>
        <dbReference type="SAM" id="MobiDB-lite"/>
    </source>
</evidence>